<dbReference type="EMBL" id="CAADFO010000098">
    <property type="protein sequence ID" value="VFK31949.1"/>
    <property type="molecule type" value="Genomic_DNA"/>
</dbReference>
<reference evidence="2" key="1">
    <citation type="submission" date="2019-02" db="EMBL/GenBank/DDBJ databases">
        <authorList>
            <person name="Gruber-Vodicka R. H."/>
            <person name="Seah K. B. B."/>
        </authorList>
    </citation>
    <scope>NUCLEOTIDE SEQUENCE</scope>
    <source>
        <strain evidence="2">BECK_BZ197</strain>
        <strain evidence="4">BECK_BZ198</strain>
        <strain evidence="3">BECK_BZ199</strain>
    </source>
</reference>
<name>A0A450XRQ3_9GAMM</name>
<dbReference type="Gene3D" id="3.40.50.300">
    <property type="entry name" value="P-loop containing nucleotide triphosphate hydrolases"/>
    <property type="match status" value="1"/>
</dbReference>
<accession>A0A450XRQ3</accession>
<dbReference type="GO" id="GO:0005524">
    <property type="term" value="F:ATP binding"/>
    <property type="evidence" value="ECO:0007669"/>
    <property type="project" value="InterPro"/>
</dbReference>
<organism evidence="2">
    <name type="scientific">Candidatus Kentrum sp. MB</name>
    <dbReference type="NCBI Taxonomy" id="2138164"/>
    <lineage>
        <taxon>Bacteria</taxon>
        <taxon>Pseudomonadati</taxon>
        <taxon>Pseudomonadota</taxon>
        <taxon>Gammaproteobacteria</taxon>
        <taxon>Candidatus Kentrum</taxon>
    </lineage>
</organism>
<proteinExistence type="predicted"/>
<feature type="domain" description="Helicase ATP-binding" evidence="1">
    <location>
        <begin position="15"/>
        <end position="102"/>
    </location>
</feature>
<evidence type="ECO:0000313" key="2">
    <source>
        <dbReference type="EMBL" id="VFK31949.1"/>
    </source>
</evidence>
<dbReference type="GO" id="GO:0003677">
    <property type="term" value="F:DNA binding"/>
    <property type="evidence" value="ECO:0007669"/>
    <property type="project" value="InterPro"/>
</dbReference>
<dbReference type="InterPro" id="IPR027417">
    <property type="entry name" value="P-loop_NTPase"/>
</dbReference>
<gene>
    <name evidence="2" type="ORF">BECKMB1821G_GA0114241_10987</name>
    <name evidence="4" type="ORF">BECKMB1821H_GA0114242_10997</name>
    <name evidence="3" type="ORF">BECKMB1821I_GA0114274_10947</name>
</gene>
<dbReference type="EMBL" id="CAADGH010000099">
    <property type="protein sequence ID" value="VFK77095.1"/>
    <property type="molecule type" value="Genomic_DNA"/>
</dbReference>
<evidence type="ECO:0000259" key="1">
    <source>
        <dbReference type="PROSITE" id="PS51192"/>
    </source>
</evidence>
<dbReference type="EMBL" id="CAADFQ010000094">
    <property type="protein sequence ID" value="VFK34986.1"/>
    <property type="molecule type" value="Genomic_DNA"/>
</dbReference>
<evidence type="ECO:0000313" key="3">
    <source>
        <dbReference type="EMBL" id="VFK34986.1"/>
    </source>
</evidence>
<dbReference type="Pfam" id="PF04851">
    <property type="entry name" value="ResIII"/>
    <property type="match status" value="1"/>
</dbReference>
<dbReference type="InterPro" id="IPR006935">
    <property type="entry name" value="Helicase/UvrB_N"/>
</dbReference>
<protein>
    <submittedName>
        <fullName evidence="2">Type III restriction enzyme, res subunit</fullName>
    </submittedName>
</protein>
<dbReference type="PROSITE" id="PS51192">
    <property type="entry name" value="HELICASE_ATP_BIND_1"/>
    <property type="match status" value="1"/>
</dbReference>
<dbReference type="AlphaFoldDB" id="A0A450XRQ3"/>
<evidence type="ECO:0000313" key="4">
    <source>
        <dbReference type="EMBL" id="VFK77095.1"/>
    </source>
</evidence>
<sequence length="102" mass="11143">MAFIGELGKEQKKAVAAIMAHETGILHAPTAFGKTVVAIRVIAERRVNTLILTHSRQLLEQWRARIPSFLRGVEVGVIGGGKRKPTGQIDIATYQSLVNGRK</sequence>
<dbReference type="InterPro" id="IPR014001">
    <property type="entry name" value="Helicase_ATP-bd"/>
</dbReference>
<dbReference type="GO" id="GO:0016787">
    <property type="term" value="F:hydrolase activity"/>
    <property type="evidence" value="ECO:0007669"/>
    <property type="project" value="InterPro"/>
</dbReference>
<dbReference type="SUPFAM" id="SSF52540">
    <property type="entry name" value="P-loop containing nucleoside triphosphate hydrolases"/>
    <property type="match status" value="1"/>
</dbReference>